<keyword evidence="7" id="KW-0444">Lipid biosynthesis</keyword>
<dbReference type="GO" id="GO:0016301">
    <property type="term" value="F:kinase activity"/>
    <property type="evidence" value="ECO:0007669"/>
    <property type="project" value="UniProtKB-KW"/>
</dbReference>
<evidence type="ECO:0000313" key="10">
    <source>
        <dbReference type="EMBL" id="SHF65153.1"/>
    </source>
</evidence>
<dbReference type="Gene3D" id="3.40.50.10330">
    <property type="entry name" value="Probable inorganic polyphosphate/atp-NAD kinase, domain 1"/>
    <property type="match status" value="1"/>
</dbReference>
<evidence type="ECO:0000256" key="2">
    <source>
        <dbReference type="ARBA" id="ARBA00005983"/>
    </source>
</evidence>
<dbReference type="AlphaFoldDB" id="A0A1M5DDM9"/>
<protein>
    <submittedName>
        <fullName evidence="10">Undecaprenyl-diphosphatase</fullName>
    </submittedName>
</protein>
<accession>A0A1M5DDM9</accession>
<evidence type="ECO:0000313" key="11">
    <source>
        <dbReference type="Proteomes" id="UP000186132"/>
    </source>
</evidence>
<dbReference type="PROSITE" id="PS50146">
    <property type="entry name" value="DAGK"/>
    <property type="match status" value="1"/>
</dbReference>
<dbReference type="Pfam" id="PF01569">
    <property type="entry name" value="PAP2"/>
    <property type="match status" value="1"/>
</dbReference>
<keyword evidence="6" id="KW-0067">ATP-binding</keyword>
<dbReference type="InterPro" id="IPR050187">
    <property type="entry name" value="Lipid_Phosphate_FormReg"/>
</dbReference>
<keyword evidence="4" id="KW-0547">Nucleotide-binding</keyword>
<dbReference type="EMBL" id="FQVU01000001">
    <property type="protein sequence ID" value="SHF65153.1"/>
    <property type="molecule type" value="Genomic_DNA"/>
</dbReference>
<dbReference type="NCBIfam" id="TIGR00147">
    <property type="entry name" value="YegS/Rv2252/BmrU family lipid kinase"/>
    <property type="match status" value="1"/>
</dbReference>
<evidence type="ECO:0000256" key="6">
    <source>
        <dbReference type="ARBA" id="ARBA00022840"/>
    </source>
</evidence>
<feature type="domain" description="DAGKc" evidence="9">
    <location>
        <begin position="186"/>
        <end position="316"/>
    </location>
</feature>
<gene>
    <name evidence="10" type="ORF">SAMN05443575_0546</name>
</gene>
<evidence type="ECO:0000256" key="1">
    <source>
        <dbReference type="ARBA" id="ARBA00001946"/>
    </source>
</evidence>
<dbReference type="InterPro" id="IPR017438">
    <property type="entry name" value="ATP-NAD_kinase_N"/>
</dbReference>
<dbReference type="Pfam" id="PF19279">
    <property type="entry name" value="YegS_C"/>
    <property type="match status" value="1"/>
</dbReference>
<dbReference type="InterPro" id="IPR000326">
    <property type="entry name" value="PAP2/HPO"/>
</dbReference>
<dbReference type="GO" id="GO:0005524">
    <property type="term" value="F:ATP binding"/>
    <property type="evidence" value="ECO:0007669"/>
    <property type="project" value="UniProtKB-KW"/>
</dbReference>
<keyword evidence="7" id="KW-0594">Phospholipid biosynthesis</keyword>
<dbReference type="SUPFAM" id="SSF48317">
    <property type="entry name" value="Acid phosphatase/Vanadium-dependent haloperoxidase"/>
    <property type="match status" value="1"/>
</dbReference>
<sequence>MRLGRWDRRLLVAAARRRTPLRDRVMTTASTLANRSLLWLAVAGALSATGRRRPRTAAASGLLGIGVAATLVNGPLKFAWRRDRPPTDVAPLLPLPRTFSFPSGHAASALAFATGVTAALPAAGAAVVPVAGTVAYSRVHTGVHYPSDVAVGAAVGIGAGVLAARVVDRVRESSVHHPDAPDPAVPIPRQAVLLASPHAGSAEDLDVARAGLAAAGLTVVRTFDVGEVDELARHVDAALASGEEPPLVVAAGGDGTVGLAAGVVAGTAAVLFPLPLGTSNDVARSLGIPPDAAQAAAAVGGYRVCEVDAGRVDLAGRGALTFLNATTVGVNVAFADLATEKTVRDRFGGLTYPIAAARAVRAYRPFRCTVEHDGRERTFDVVHLSVSNAPVFGGLLGFRVPGADLTDGLLDVIVVERLSVGRLVLAVADAAVGRHRPVGRVHTLRVRSLRVACDSDQDVAVDGEVVGGLPVEFTVLPRAVRVACPRG</sequence>
<dbReference type="PANTHER" id="PTHR12358:SF54">
    <property type="entry name" value="SPHINGOSINE KINASE RELATED PROTEIN"/>
    <property type="match status" value="1"/>
</dbReference>
<dbReference type="SMART" id="SM00014">
    <property type="entry name" value="acidPPc"/>
    <property type="match status" value="1"/>
</dbReference>
<dbReference type="InterPro" id="IPR036938">
    <property type="entry name" value="PAP2/HPO_sf"/>
</dbReference>
<evidence type="ECO:0000256" key="4">
    <source>
        <dbReference type="ARBA" id="ARBA00022741"/>
    </source>
</evidence>
<keyword evidence="7" id="KW-0443">Lipid metabolism</keyword>
<comment type="similarity">
    <text evidence="2">Belongs to the diacylglycerol/lipid kinase family.</text>
</comment>
<keyword evidence="3" id="KW-0808">Transferase</keyword>
<dbReference type="PANTHER" id="PTHR12358">
    <property type="entry name" value="SPHINGOSINE KINASE"/>
    <property type="match status" value="1"/>
</dbReference>
<dbReference type="STRING" id="1206085.SAMN05443575_0546"/>
<dbReference type="Gene3D" id="1.20.144.10">
    <property type="entry name" value="Phosphatidic acid phosphatase type 2/haloperoxidase"/>
    <property type="match status" value="1"/>
</dbReference>
<keyword evidence="11" id="KW-1185">Reference proteome</keyword>
<keyword evidence="8" id="KW-1208">Phospholipid metabolism</keyword>
<evidence type="ECO:0000256" key="7">
    <source>
        <dbReference type="ARBA" id="ARBA00023209"/>
    </source>
</evidence>
<dbReference type="Proteomes" id="UP000186132">
    <property type="component" value="Unassembled WGS sequence"/>
</dbReference>
<dbReference type="InterPro" id="IPR016064">
    <property type="entry name" value="NAD/diacylglycerol_kinase_sf"/>
</dbReference>
<reference evidence="11" key="1">
    <citation type="submission" date="2016-11" db="EMBL/GenBank/DDBJ databases">
        <authorList>
            <person name="Varghese N."/>
            <person name="Submissions S."/>
        </authorList>
    </citation>
    <scope>NUCLEOTIDE SEQUENCE [LARGE SCALE GENOMIC DNA]</scope>
    <source>
        <strain evidence="11">DSM 45627</strain>
    </source>
</reference>
<organism evidence="10 11">
    <name type="scientific">Jatrophihabitans endophyticus</name>
    <dbReference type="NCBI Taxonomy" id="1206085"/>
    <lineage>
        <taxon>Bacteria</taxon>
        <taxon>Bacillati</taxon>
        <taxon>Actinomycetota</taxon>
        <taxon>Actinomycetes</taxon>
        <taxon>Jatrophihabitantales</taxon>
        <taxon>Jatrophihabitantaceae</taxon>
        <taxon>Jatrophihabitans</taxon>
    </lineage>
</organism>
<comment type="cofactor">
    <cofactor evidence="1">
        <name>Mg(2+)</name>
        <dbReference type="ChEBI" id="CHEBI:18420"/>
    </cofactor>
</comment>
<name>A0A1M5DDM9_9ACTN</name>
<dbReference type="SUPFAM" id="SSF111331">
    <property type="entry name" value="NAD kinase/diacylglycerol kinase-like"/>
    <property type="match status" value="1"/>
</dbReference>
<dbReference type="GO" id="GO:0008654">
    <property type="term" value="P:phospholipid biosynthetic process"/>
    <property type="evidence" value="ECO:0007669"/>
    <property type="project" value="UniProtKB-KW"/>
</dbReference>
<dbReference type="InterPro" id="IPR005218">
    <property type="entry name" value="Diacylglycerol/lipid_kinase"/>
</dbReference>
<evidence type="ECO:0000256" key="8">
    <source>
        <dbReference type="ARBA" id="ARBA00023264"/>
    </source>
</evidence>
<keyword evidence="5" id="KW-0418">Kinase</keyword>
<evidence type="ECO:0000256" key="3">
    <source>
        <dbReference type="ARBA" id="ARBA00022679"/>
    </source>
</evidence>
<dbReference type="InterPro" id="IPR001206">
    <property type="entry name" value="Diacylglycerol_kinase_cat_dom"/>
</dbReference>
<evidence type="ECO:0000259" key="9">
    <source>
        <dbReference type="PROSITE" id="PS50146"/>
    </source>
</evidence>
<dbReference type="Gene3D" id="2.60.200.40">
    <property type="match status" value="1"/>
</dbReference>
<evidence type="ECO:0000256" key="5">
    <source>
        <dbReference type="ARBA" id="ARBA00022777"/>
    </source>
</evidence>
<dbReference type="Pfam" id="PF00781">
    <property type="entry name" value="DAGK_cat"/>
    <property type="match status" value="1"/>
</dbReference>
<dbReference type="InterPro" id="IPR045540">
    <property type="entry name" value="YegS/DAGK_C"/>
</dbReference>
<proteinExistence type="inferred from homology"/>